<proteinExistence type="predicted"/>
<evidence type="ECO:0000313" key="1">
    <source>
        <dbReference type="EMBL" id="GCE59297.1"/>
    </source>
</evidence>
<reference evidence="2" key="1">
    <citation type="submission" date="2018-12" db="EMBL/GenBank/DDBJ databases">
        <title>Genome sequence of Microcystis aeruginosa NIES-4285.</title>
        <authorList>
            <person name="Tanabe Y."/>
        </authorList>
    </citation>
    <scope>NUCLEOTIDE SEQUENCE [LARGE SCALE GENOMIC DNA]</scope>
    <source>
        <strain evidence="2">NIES-4285</strain>
    </source>
</reference>
<dbReference type="AlphaFoldDB" id="A0A402DAT6"/>
<dbReference type="Proteomes" id="UP000289660">
    <property type="component" value="Unassembled WGS sequence"/>
</dbReference>
<name>A0A402DAT6_MICAE</name>
<evidence type="ECO:0000313" key="2">
    <source>
        <dbReference type="Proteomes" id="UP000289660"/>
    </source>
</evidence>
<accession>A0A402DAT6</accession>
<gene>
    <name evidence="1" type="ORF">MiAbB_01212</name>
</gene>
<protein>
    <submittedName>
        <fullName evidence="1">Uncharacterized protein</fullName>
    </submittedName>
</protein>
<sequence>MIGYTSICLHHGLEHFVTAPAYRFLTFAIIDNFSELSNEANHFCSSNPFEK</sequence>
<organism evidence="1 2">
    <name type="scientific">Microcystis aeruginosa NIES-4285</name>
    <dbReference type="NCBI Taxonomy" id="2497681"/>
    <lineage>
        <taxon>Bacteria</taxon>
        <taxon>Bacillati</taxon>
        <taxon>Cyanobacteriota</taxon>
        <taxon>Cyanophyceae</taxon>
        <taxon>Oscillatoriophycideae</taxon>
        <taxon>Chroococcales</taxon>
        <taxon>Microcystaceae</taxon>
        <taxon>Microcystis</taxon>
    </lineage>
</organism>
<comment type="caution">
    <text evidence="1">The sequence shown here is derived from an EMBL/GenBank/DDBJ whole genome shotgun (WGS) entry which is preliminary data.</text>
</comment>
<dbReference type="EMBL" id="BIFY01000014">
    <property type="protein sequence ID" value="GCE59297.1"/>
    <property type="molecule type" value="Genomic_DNA"/>
</dbReference>